<dbReference type="Proteomes" id="UP000694941">
    <property type="component" value="Unplaced"/>
</dbReference>
<dbReference type="PANTHER" id="PTHR10466:SF0">
    <property type="entry name" value="PHOSPHOMANNOMUTASE"/>
    <property type="match status" value="1"/>
</dbReference>
<dbReference type="GeneID" id="106463131"/>
<name>A0ABM1BBB6_LIMPO</name>
<dbReference type="InterPro" id="IPR043169">
    <property type="entry name" value="PMM_cap"/>
</dbReference>
<evidence type="ECO:0000256" key="8">
    <source>
        <dbReference type="ARBA" id="ARBA00022842"/>
    </source>
</evidence>
<dbReference type="SFLD" id="SFLDG01140">
    <property type="entry name" value="C2.B:_Phosphomannomutase_and_P"/>
    <property type="match status" value="1"/>
</dbReference>
<dbReference type="SFLD" id="SFLDG01143">
    <property type="entry name" value="C2.B.3:_Phosphomannomutase_Lik"/>
    <property type="match status" value="1"/>
</dbReference>
<comment type="pathway">
    <text evidence="2 10">Nucleotide-sugar biosynthesis; GDP-alpha-D-mannose biosynthesis; alpha-D-mannose 1-phosphate from D-fructose 6-phosphate: step 2/2.</text>
</comment>
<dbReference type="NCBIfam" id="TIGR01484">
    <property type="entry name" value="HAD-SF-IIB"/>
    <property type="match status" value="1"/>
</dbReference>
<keyword evidence="6 10" id="KW-0963">Cytoplasm</keyword>
<comment type="subunit">
    <text evidence="4 10">Homodimer.</text>
</comment>
<organism evidence="11 12">
    <name type="scientific">Limulus polyphemus</name>
    <name type="common">Atlantic horseshoe crab</name>
    <dbReference type="NCBI Taxonomy" id="6850"/>
    <lineage>
        <taxon>Eukaryota</taxon>
        <taxon>Metazoa</taxon>
        <taxon>Ecdysozoa</taxon>
        <taxon>Arthropoda</taxon>
        <taxon>Chelicerata</taxon>
        <taxon>Merostomata</taxon>
        <taxon>Xiphosura</taxon>
        <taxon>Limulidae</taxon>
        <taxon>Limulus</taxon>
    </lineage>
</organism>
<dbReference type="Gene3D" id="3.40.50.1000">
    <property type="entry name" value="HAD superfamily/HAD-like"/>
    <property type="match status" value="1"/>
</dbReference>
<accession>A0ABM1BBB6</accession>
<dbReference type="Pfam" id="PF03332">
    <property type="entry name" value="PMM"/>
    <property type="match status" value="1"/>
</dbReference>
<dbReference type="SFLD" id="SFLDF00445">
    <property type="entry name" value="alpha-phosphomannomutase"/>
    <property type="match status" value="1"/>
</dbReference>
<keyword evidence="9 10" id="KW-0413">Isomerase</keyword>
<sequence length="250" mass="28694">MEIDSSIVFLFDVDGTLTKPRQRITENMEKFLLMLKSRVTVGLVGGSDVVKIAEQMGGMDVISKFPYVFAENGLVAYKNGELVWKESIVNYMGEEKLQTFINYCLNYMSKITLPYKRGNFIEFRNGLVNVCPVGRSCSQLEREQFSEYDKEHKIREKFVEALKKEFPDLGLFFSIGGQISFDCFPIGWDKTYCLRLLEQEGYKTIHFFGDKTSEGGNDFEIYSDPRTIGHSVSNPDDTCEQVSKLLQHQQ</sequence>
<evidence type="ECO:0000256" key="10">
    <source>
        <dbReference type="RuleBase" id="RU361118"/>
    </source>
</evidence>
<evidence type="ECO:0000256" key="9">
    <source>
        <dbReference type="ARBA" id="ARBA00023235"/>
    </source>
</evidence>
<evidence type="ECO:0000256" key="1">
    <source>
        <dbReference type="ARBA" id="ARBA00004496"/>
    </source>
</evidence>
<keyword evidence="8" id="KW-0460">Magnesium</keyword>
<evidence type="ECO:0000256" key="3">
    <source>
        <dbReference type="ARBA" id="ARBA00009736"/>
    </source>
</evidence>
<dbReference type="EC" id="5.4.2.8" evidence="5 10"/>
<dbReference type="InterPro" id="IPR006379">
    <property type="entry name" value="HAD-SF_hydro_IIB"/>
</dbReference>
<gene>
    <name evidence="12" type="primary">LOC106463131</name>
</gene>
<protein>
    <recommendedName>
        <fullName evidence="5 10">Phosphomannomutase</fullName>
        <ecNumber evidence="5 10">5.4.2.8</ecNumber>
    </recommendedName>
</protein>
<evidence type="ECO:0000256" key="7">
    <source>
        <dbReference type="ARBA" id="ARBA00022723"/>
    </source>
</evidence>
<evidence type="ECO:0000313" key="12">
    <source>
        <dbReference type="RefSeq" id="XP_013778563.1"/>
    </source>
</evidence>
<evidence type="ECO:0000256" key="4">
    <source>
        <dbReference type="ARBA" id="ARBA00011738"/>
    </source>
</evidence>
<keyword evidence="7" id="KW-0479">Metal-binding</keyword>
<dbReference type="InterPro" id="IPR036412">
    <property type="entry name" value="HAD-like_sf"/>
</dbReference>
<comment type="catalytic activity">
    <reaction evidence="10">
        <text>alpha-D-mannose 1-phosphate = D-mannose 6-phosphate</text>
        <dbReference type="Rhea" id="RHEA:11140"/>
        <dbReference type="ChEBI" id="CHEBI:58409"/>
        <dbReference type="ChEBI" id="CHEBI:58735"/>
        <dbReference type="EC" id="5.4.2.8"/>
    </reaction>
</comment>
<evidence type="ECO:0000256" key="5">
    <source>
        <dbReference type="ARBA" id="ARBA00012730"/>
    </source>
</evidence>
<dbReference type="InterPro" id="IPR005002">
    <property type="entry name" value="PMM"/>
</dbReference>
<dbReference type="SUPFAM" id="SSF56784">
    <property type="entry name" value="HAD-like"/>
    <property type="match status" value="1"/>
</dbReference>
<dbReference type="CDD" id="cd02585">
    <property type="entry name" value="HAD_PMM"/>
    <property type="match status" value="1"/>
</dbReference>
<dbReference type="RefSeq" id="XP_013778563.1">
    <property type="nucleotide sequence ID" value="XM_013923109.2"/>
</dbReference>
<comment type="similarity">
    <text evidence="3 10">Belongs to the eukaryotic PMM family.</text>
</comment>
<dbReference type="PANTHER" id="PTHR10466">
    <property type="entry name" value="PHOSPHOMANNOMUTASE"/>
    <property type="match status" value="1"/>
</dbReference>
<evidence type="ECO:0000256" key="6">
    <source>
        <dbReference type="ARBA" id="ARBA00022490"/>
    </source>
</evidence>
<proteinExistence type="inferred from homology"/>
<keyword evidence="11" id="KW-1185">Reference proteome</keyword>
<comment type="function">
    <text evidence="10">Involved in the synthesis of the GDP-mannose and dolichol-phosphate-mannose required for a number of critical mannosyl transfer reactions.</text>
</comment>
<evidence type="ECO:0000313" key="11">
    <source>
        <dbReference type="Proteomes" id="UP000694941"/>
    </source>
</evidence>
<comment type="subcellular location">
    <subcellularLocation>
        <location evidence="1 10">Cytoplasm</location>
    </subcellularLocation>
</comment>
<dbReference type="InterPro" id="IPR023214">
    <property type="entry name" value="HAD_sf"/>
</dbReference>
<dbReference type="SFLD" id="SFLDS00003">
    <property type="entry name" value="Haloacid_Dehalogenase"/>
    <property type="match status" value="1"/>
</dbReference>
<evidence type="ECO:0000256" key="2">
    <source>
        <dbReference type="ARBA" id="ARBA00004699"/>
    </source>
</evidence>
<dbReference type="Gene3D" id="3.30.1240.20">
    <property type="match status" value="1"/>
</dbReference>
<reference evidence="12" key="1">
    <citation type="submission" date="2025-08" db="UniProtKB">
        <authorList>
            <consortium name="RefSeq"/>
        </authorList>
    </citation>
    <scope>IDENTIFICATION</scope>
    <source>
        <tissue evidence="12">Muscle</tissue>
    </source>
</reference>